<proteinExistence type="predicted"/>
<gene>
    <name evidence="1" type="ORF">SAMN05216184_104118</name>
</gene>
<dbReference type="AlphaFoldDB" id="A0A2Y9A7S7"/>
<accession>A0A2Y9A7S7</accession>
<name>A0A2Y9A7S7_9MICO</name>
<sequence>MMLTTSDVHTMVTQGIRARFGRLVDPEAVFNTWLEAHDQAVINAAHAFDSLARDCGISQAEVATSLAALGEQLAEMEANPLATLMEPPAENHPHEGRV</sequence>
<reference evidence="1 2" key="1">
    <citation type="submission" date="2016-10" db="EMBL/GenBank/DDBJ databases">
        <authorList>
            <person name="Cai Z."/>
        </authorList>
    </citation>
    <scope>NUCLEOTIDE SEQUENCE [LARGE SCALE GENOMIC DNA]</scope>
    <source>
        <strain evidence="1 2">CGMCC 1.10826</strain>
    </source>
</reference>
<organism evidence="1 2">
    <name type="scientific">Georgenia satyanarayanai</name>
    <dbReference type="NCBI Taxonomy" id="860221"/>
    <lineage>
        <taxon>Bacteria</taxon>
        <taxon>Bacillati</taxon>
        <taxon>Actinomycetota</taxon>
        <taxon>Actinomycetes</taxon>
        <taxon>Micrococcales</taxon>
        <taxon>Bogoriellaceae</taxon>
        <taxon>Georgenia</taxon>
    </lineage>
</organism>
<dbReference type="RefSeq" id="WP_110852044.1">
    <property type="nucleotide sequence ID" value="NZ_QKLZ01000004.1"/>
</dbReference>
<protein>
    <submittedName>
        <fullName evidence="1">Uncharacterized protein</fullName>
    </submittedName>
</protein>
<dbReference type="Proteomes" id="UP000250222">
    <property type="component" value="Unassembled WGS sequence"/>
</dbReference>
<evidence type="ECO:0000313" key="1">
    <source>
        <dbReference type="EMBL" id="SSA40410.1"/>
    </source>
</evidence>
<evidence type="ECO:0000313" key="2">
    <source>
        <dbReference type="Proteomes" id="UP000250222"/>
    </source>
</evidence>
<dbReference type="EMBL" id="UETB01000004">
    <property type="protein sequence ID" value="SSA40410.1"/>
    <property type="molecule type" value="Genomic_DNA"/>
</dbReference>
<keyword evidence="2" id="KW-1185">Reference proteome</keyword>